<evidence type="ECO:0000256" key="3">
    <source>
        <dbReference type="ARBA" id="ARBA00022989"/>
    </source>
</evidence>
<feature type="region of interest" description="Disordered" evidence="5">
    <location>
        <begin position="248"/>
        <end position="270"/>
    </location>
</feature>
<reference evidence="7 8" key="1">
    <citation type="submission" date="2024-07" db="EMBL/GenBank/DDBJ databases">
        <title>Section-level genome sequencing and comparative genomics of Aspergillus sections Usti and Cavernicolus.</title>
        <authorList>
            <consortium name="Lawrence Berkeley National Laboratory"/>
            <person name="Nybo J.L."/>
            <person name="Vesth T.C."/>
            <person name="Theobald S."/>
            <person name="Frisvad J.C."/>
            <person name="Larsen T.O."/>
            <person name="Kjaerboelling I."/>
            <person name="Rothschild-Mancinelli K."/>
            <person name="Lyhne E.K."/>
            <person name="Kogle M.E."/>
            <person name="Barry K."/>
            <person name="Clum A."/>
            <person name="Na H."/>
            <person name="Ledsgaard L."/>
            <person name="Lin J."/>
            <person name="Lipzen A."/>
            <person name="Kuo A."/>
            <person name="Riley R."/>
            <person name="Mondo S."/>
            <person name="Labutti K."/>
            <person name="Haridas S."/>
            <person name="Pangalinan J."/>
            <person name="Salamov A.A."/>
            <person name="Simmons B.A."/>
            <person name="Magnuson J.K."/>
            <person name="Chen J."/>
            <person name="Drula E."/>
            <person name="Henrissat B."/>
            <person name="Wiebenga A."/>
            <person name="Lubbers R.J."/>
            <person name="Gomes A.C."/>
            <person name="Makela M.R."/>
            <person name="Stajich J."/>
            <person name="Grigoriev I.V."/>
            <person name="Mortensen U.H."/>
            <person name="De Vries R.P."/>
            <person name="Baker S.E."/>
            <person name="Andersen M.R."/>
        </authorList>
    </citation>
    <scope>NUCLEOTIDE SEQUENCE [LARGE SCALE GENOMIC DNA]</scope>
    <source>
        <strain evidence="7 8">CBS 123904</strain>
    </source>
</reference>
<dbReference type="InterPro" id="IPR006603">
    <property type="entry name" value="PQ-loop_rpt"/>
</dbReference>
<keyword evidence="2 6" id="KW-0812">Transmembrane</keyword>
<feature type="transmembrane region" description="Helical" evidence="6">
    <location>
        <begin position="169"/>
        <end position="190"/>
    </location>
</feature>
<feature type="transmembrane region" description="Helical" evidence="6">
    <location>
        <begin position="139"/>
        <end position="157"/>
    </location>
</feature>
<feature type="transmembrane region" description="Helical" evidence="6">
    <location>
        <begin position="45"/>
        <end position="66"/>
    </location>
</feature>
<evidence type="ECO:0000256" key="2">
    <source>
        <dbReference type="ARBA" id="ARBA00022692"/>
    </source>
</evidence>
<evidence type="ECO:0000256" key="5">
    <source>
        <dbReference type="SAM" id="MobiDB-lite"/>
    </source>
</evidence>
<protein>
    <submittedName>
        <fullName evidence="7">PQ loop repeat protein</fullName>
    </submittedName>
</protein>
<evidence type="ECO:0000256" key="4">
    <source>
        <dbReference type="ARBA" id="ARBA00023136"/>
    </source>
</evidence>
<evidence type="ECO:0000313" key="8">
    <source>
        <dbReference type="Proteomes" id="UP001610446"/>
    </source>
</evidence>
<dbReference type="EMBL" id="JBFXLU010000498">
    <property type="protein sequence ID" value="KAL2825373.1"/>
    <property type="molecule type" value="Genomic_DNA"/>
</dbReference>
<keyword evidence="8" id="KW-1185">Reference proteome</keyword>
<dbReference type="Pfam" id="PF04193">
    <property type="entry name" value="PQ-loop"/>
    <property type="match status" value="1"/>
</dbReference>
<evidence type="ECO:0000313" key="7">
    <source>
        <dbReference type="EMBL" id="KAL2825373.1"/>
    </source>
</evidence>
<gene>
    <name evidence="7" type="ORF">BJY01DRAFT_230203</name>
</gene>
<dbReference type="SMART" id="SM00679">
    <property type="entry name" value="CTNS"/>
    <property type="match status" value="2"/>
</dbReference>
<keyword evidence="3 6" id="KW-1133">Transmembrane helix</keyword>
<dbReference type="Proteomes" id="UP001610446">
    <property type="component" value="Unassembled WGS sequence"/>
</dbReference>
<dbReference type="Gene3D" id="1.20.1280.290">
    <property type="match status" value="1"/>
</dbReference>
<comment type="caution">
    <text evidence="7">The sequence shown here is derived from an EMBL/GenBank/DDBJ whole genome shotgun (WGS) entry which is preliminary data.</text>
</comment>
<feature type="transmembrane region" description="Helical" evidence="6">
    <location>
        <begin position="103"/>
        <end position="127"/>
    </location>
</feature>
<feature type="transmembrane region" description="Helical" evidence="6">
    <location>
        <begin position="196"/>
        <end position="219"/>
    </location>
</feature>
<organism evidence="7 8">
    <name type="scientific">Aspergillus pseudoustus</name>
    <dbReference type="NCBI Taxonomy" id="1810923"/>
    <lineage>
        <taxon>Eukaryota</taxon>
        <taxon>Fungi</taxon>
        <taxon>Dikarya</taxon>
        <taxon>Ascomycota</taxon>
        <taxon>Pezizomycotina</taxon>
        <taxon>Eurotiomycetes</taxon>
        <taxon>Eurotiomycetidae</taxon>
        <taxon>Eurotiales</taxon>
        <taxon>Aspergillaceae</taxon>
        <taxon>Aspergillus</taxon>
        <taxon>Aspergillus subgen. Nidulantes</taxon>
    </lineage>
</organism>
<dbReference type="PANTHER" id="PTHR16201:SF37">
    <property type="entry name" value="PQ-LOOP REPEAT-CONTAINING PROTEIN"/>
    <property type="match status" value="1"/>
</dbReference>
<evidence type="ECO:0000256" key="6">
    <source>
        <dbReference type="SAM" id="Phobius"/>
    </source>
</evidence>
<name>A0ABR4IEU4_9EURO</name>
<comment type="subcellular location">
    <subcellularLocation>
        <location evidence="1">Membrane</location>
        <topology evidence="1">Multi-pass membrane protein</topology>
    </subcellularLocation>
</comment>
<keyword evidence="4 6" id="KW-0472">Membrane</keyword>
<dbReference type="InterPro" id="IPR051415">
    <property type="entry name" value="LAAT-1"/>
</dbReference>
<evidence type="ECO:0000256" key="1">
    <source>
        <dbReference type="ARBA" id="ARBA00004141"/>
    </source>
</evidence>
<dbReference type="PANTHER" id="PTHR16201">
    <property type="entry name" value="SEVEN TRANSMEMBRANE PROTEIN 1-RELATED"/>
    <property type="match status" value="1"/>
</dbReference>
<proteinExistence type="predicted"/>
<feature type="transmembrane region" description="Helical" evidence="6">
    <location>
        <begin position="12"/>
        <end position="33"/>
    </location>
</feature>
<sequence length="270" mass="29569">MSSEPKTENITLASNVLGTIGTVLWCIQLLPQIWSNWRRKDTEGFPQLMMLLWGVCAVPMGAYFFLQEVNIPLQIQPQVFGFFSLVAWGQILHYTHKFSCIKAAAMVVGAVALFGGIEAALVLSLRIPYNNGITWPDMLVGVIAAICLAGGLIPPYFELAKRGGRVVGINWFFLGTDALGGLFSLFALAAQGTFDILGGILYIVVVLLEIGIIGSHIIWRIRYRKLLGEAKITGKTIDEMLGDKEVVHSRGSDSDVESQTHGEKSSRDNI</sequence>
<accession>A0ABR4IEU4</accession>